<protein>
    <recommendedName>
        <fullName evidence="1">Beta-lactamase-related domain-containing protein</fullName>
    </recommendedName>
</protein>
<comment type="caution">
    <text evidence="2">The sequence shown here is derived from an EMBL/GenBank/DDBJ whole genome shotgun (WGS) entry which is preliminary data.</text>
</comment>
<dbReference type="Proteomes" id="UP001189429">
    <property type="component" value="Unassembled WGS sequence"/>
</dbReference>
<reference evidence="2" key="1">
    <citation type="submission" date="2023-10" db="EMBL/GenBank/DDBJ databases">
        <authorList>
            <person name="Chen Y."/>
            <person name="Shah S."/>
            <person name="Dougan E. K."/>
            <person name="Thang M."/>
            <person name="Chan C."/>
        </authorList>
    </citation>
    <scope>NUCLEOTIDE SEQUENCE [LARGE SCALE GENOMIC DNA]</scope>
</reference>
<evidence type="ECO:0000313" key="2">
    <source>
        <dbReference type="EMBL" id="CAK0906785.1"/>
    </source>
</evidence>
<gene>
    <name evidence="2" type="ORF">PCOR1329_LOCUS81991</name>
</gene>
<dbReference type="SUPFAM" id="SSF51695">
    <property type="entry name" value="PLC-like phosphodiesterases"/>
    <property type="match status" value="1"/>
</dbReference>
<dbReference type="SUPFAM" id="SSF56601">
    <property type="entry name" value="beta-lactamase/transpeptidase-like"/>
    <property type="match status" value="1"/>
</dbReference>
<dbReference type="InterPro" id="IPR012338">
    <property type="entry name" value="Beta-lactam/transpept-like"/>
</dbReference>
<feature type="domain" description="Beta-lactamase-related" evidence="1">
    <location>
        <begin position="481"/>
        <end position="621"/>
    </location>
</feature>
<evidence type="ECO:0000259" key="1">
    <source>
        <dbReference type="Pfam" id="PF00144"/>
    </source>
</evidence>
<dbReference type="PANTHER" id="PTHR43283:SF3">
    <property type="entry name" value="BETA-LACTAMASE FAMILY PROTEIN (AFU_ORTHOLOGUE AFUA_5G07500)"/>
    <property type="match status" value="1"/>
</dbReference>
<dbReference type="Gene3D" id="3.40.710.10">
    <property type="entry name" value="DD-peptidase/beta-lactamase superfamily"/>
    <property type="match status" value="1"/>
</dbReference>
<dbReference type="InterPro" id="IPR001466">
    <property type="entry name" value="Beta-lactam-related"/>
</dbReference>
<organism evidence="2 3">
    <name type="scientific">Prorocentrum cordatum</name>
    <dbReference type="NCBI Taxonomy" id="2364126"/>
    <lineage>
        <taxon>Eukaryota</taxon>
        <taxon>Sar</taxon>
        <taxon>Alveolata</taxon>
        <taxon>Dinophyceae</taxon>
        <taxon>Prorocentrales</taxon>
        <taxon>Prorocentraceae</taxon>
        <taxon>Prorocentrum</taxon>
    </lineage>
</organism>
<dbReference type="InterPro" id="IPR017946">
    <property type="entry name" value="PLC-like_Pdiesterase_TIM-brl"/>
</dbReference>
<dbReference type="PANTHER" id="PTHR43283">
    <property type="entry name" value="BETA-LACTAMASE-RELATED"/>
    <property type="match status" value="1"/>
</dbReference>
<proteinExistence type="predicted"/>
<keyword evidence="3" id="KW-1185">Reference proteome</keyword>
<dbReference type="InterPro" id="IPR050789">
    <property type="entry name" value="Diverse_Enzym_Activities"/>
</dbReference>
<dbReference type="Pfam" id="PF00144">
    <property type="entry name" value="Beta-lactamase"/>
    <property type="match status" value="1"/>
</dbReference>
<name>A0ABN9Y2T8_9DINO</name>
<dbReference type="EMBL" id="CAUYUJ010021745">
    <property type="protein sequence ID" value="CAK0906785.1"/>
    <property type="molecule type" value="Genomic_DNA"/>
</dbReference>
<accession>A0ABN9Y2T8</accession>
<sequence length="673" mass="74740">MSFEGYQRWCIGAWACRAGGAASAVLSAASACAMYLELSFTDALQLNPFSVQILDKHTRVQDELQPLDQQDVRVYERRYLKKRPVTFTQLIAYDAGLYLGPPNSVLAAQRSLQNGATSLGVDLSFTQDDKLVGAHSSTEWIANSRFPKRAQDLMDIRFEQAELSPTCETFEQFFLSIGVPSSEMVGLQACERQRLSTAEDFFDAFPGIPIIFDLKASSWEMQRRQATIMYELLYRSYPERCADDTLTSLRVFAFPNQTNPAGARFWILKICSGLQRCLSHSVSGYPRTGGGGSETILRRSVAVSQAVQPLRTGNFKYRTGGFLTPSELAASSRFFKFVGQVHIICDLAVHELDGEVHASHSALYQDLPSWQSDLQYCVEFGVAAIHTSRIELVLKTLRKLSVREKEISPAWPAASLSSPLAEKLLPKAFWPSAHGRCVFAERGSDPGPSLVLLSQSDASHQTQRFSVGPEVANRSMWMRCAGKFATALLVLRLVEIGKLPGLDEPIVEFLQLQKVENHSVLQRLTLRHVMAGVGGLPSWHWTPDWVKKRIKPASRICEEALRKVDPAFVLGSRFQYSNMQWAIVERAVEVATGRSFPDAARRYLFDPLGISNRTYYQSETLPACSQSVSSQVYPINLRAGIGLCSIAADMFLLGEAARTVGFLVVGGFAECKK</sequence>
<dbReference type="Gene3D" id="3.20.20.190">
    <property type="entry name" value="Phosphatidylinositol (PI) phosphodiesterase"/>
    <property type="match status" value="1"/>
</dbReference>
<evidence type="ECO:0000313" key="3">
    <source>
        <dbReference type="Proteomes" id="UP001189429"/>
    </source>
</evidence>